<evidence type="ECO:0000313" key="9">
    <source>
        <dbReference type="EMBL" id="KAK9768292.1"/>
    </source>
</evidence>
<feature type="domain" description="Major facilitator superfamily (MFS) profile" evidence="8">
    <location>
        <begin position="1"/>
        <end position="424"/>
    </location>
</feature>
<evidence type="ECO:0000256" key="4">
    <source>
        <dbReference type="ARBA" id="ARBA00022989"/>
    </source>
</evidence>
<reference evidence="9 10" key="1">
    <citation type="submission" date="2023-04" db="EMBL/GenBank/DDBJ databases">
        <title>Genome of Basidiobolus ranarum AG-B5.</title>
        <authorList>
            <person name="Stajich J.E."/>
            <person name="Carter-House D."/>
            <person name="Gryganskyi A."/>
        </authorList>
    </citation>
    <scope>NUCLEOTIDE SEQUENCE [LARGE SCALE GENOMIC DNA]</scope>
    <source>
        <strain evidence="9 10">AG-B5</strain>
    </source>
</reference>
<evidence type="ECO:0000256" key="3">
    <source>
        <dbReference type="ARBA" id="ARBA00022692"/>
    </source>
</evidence>
<keyword evidence="5 7" id="KW-0472">Membrane</keyword>
<dbReference type="InterPro" id="IPR011701">
    <property type="entry name" value="MFS"/>
</dbReference>
<evidence type="ECO:0000313" key="10">
    <source>
        <dbReference type="Proteomes" id="UP001479436"/>
    </source>
</evidence>
<dbReference type="InterPro" id="IPR001958">
    <property type="entry name" value="Tet-R_TetA/multi-R_MdtG-like"/>
</dbReference>
<comment type="subcellular location">
    <subcellularLocation>
        <location evidence="1">Membrane</location>
        <topology evidence="1">Multi-pass membrane protein</topology>
    </subcellularLocation>
</comment>
<dbReference type="InterPro" id="IPR036259">
    <property type="entry name" value="MFS_trans_sf"/>
</dbReference>
<name>A0ABR2X3R4_9FUNG</name>
<dbReference type="InterPro" id="IPR020846">
    <property type="entry name" value="MFS_dom"/>
</dbReference>
<accession>A0ABR2X3R4</accession>
<dbReference type="SUPFAM" id="SSF103473">
    <property type="entry name" value="MFS general substrate transporter"/>
    <property type="match status" value="1"/>
</dbReference>
<dbReference type="PANTHER" id="PTHR23504:SF15">
    <property type="entry name" value="MAJOR FACILITATOR SUPERFAMILY (MFS) PROFILE DOMAIN-CONTAINING PROTEIN"/>
    <property type="match status" value="1"/>
</dbReference>
<feature type="transmembrane region" description="Helical" evidence="7">
    <location>
        <begin position="258"/>
        <end position="277"/>
    </location>
</feature>
<evidence type="ECO:0000256" key="6">
    <source>
        <dbReference type="SAM" id="MobiDB-lite"/>
    </source>
</evidence>
<comment type="caution">
    <text evidence="9">The sequence shown here is derived from an EMBL/GenBank/DDBJ whole genome shotgun (WGS) entry which is preliminary data.</text>
</comment>
<proteinExistence type="predicted"/>
<feature type="transmembrane region" description="Helical" evidence="7">
    <location>
        <begin position="48"/>
        <end position="65"/>
    </location>
</feature>
<keyword evidence="10" id="KW-1185">Reference proteome</keyword>
<feature type="region of interest" description="Disordered" evidence="6">
    <location>
        <begin position="180"/>
        <end position="203"/>
    </location>
</feature>
<feature type="transmembrane region" description="Helical" evidence="7">
    <location>
        <begin position="105"/>
        <end position="127"/>
    </location>
</feature>
<evidence type="ECO:0000256" key="5">
    <source>
        <dbReference type="ARBA" id="ARBA00023136"/>
    </source>
</evidence>
<protein>
    <recommendedName>
        <fullName evidence="8">Major facilitator superfamily (MFS) profile domain-containing protein</fullName>
    </recommendedName>
</protein>
<dbReference type="EMBL" id="JASJQH010000025">
    <property type="protein sequence ID" value="KAK9768292.1"/>
    <property type="molecule type" value="Genomic_DNA"/>
</dbReference>
<evidence type="ECO:0000256" key="1">
    <source>
        <dbReference type="ARBA" id="ARBA00004141"/>
    </source>
</evidence>
<keyword evidence="2" id="KW-0813">Transport</keyword>
<keyword evidence="4 7" id="KW-1133">Transmembrane helix</keyword>
<dbReference type="Proteomes" id="UP001479436">
    <property type="component" value="Unassembled WGS sequence"/>
</dbReference>
<dbReference type="PANTHER" id="PTHR23504">
    <property type="entry name" value="MAJOR FACILITATOR SUPERFAMILY DOMAIN-CONTAINING PROTEIN 10"/>
    <property type="match status" value="1"/>
</dbReference>
<feature type="transmembrane region" description="Helical" evidence="7">
    <location>
        <begin position="147"/>
        <end position="171"/>
    </location>
</feature>
<feature type="transmembrane region" description="Helical" evidence="7">
    <location>
        <begin position="289"/>
        <end position="309"/>
    </location>
</feature>
<dbReference type="CDD" id="cd17330">
    <property type="entry name" value="MFS_SLC46_TetA_like"/>
    <property type="match status" value="1"/>
</dbReference>
<evidence type="ECO:0000259" key="8">
    <source>
        <dbReference type="PROSITE" id="PS50850"/>
    </source>
</evidence>
<dbReference type="PRINTS" id="PR01035">
    <property type="entry name" value="TCRTETA"/>
</dbReference>
<feature type="transmembrane region" description="Helical" evidence="7">
    <location>
        <begin position="396"/>
        <end position="414"/>
    </location>
</feature>
<dbReference type="Gene3D" id="1.20.1250.20">
    <property type="entry name" value="MFS general substrate transporter like domains"/>
    <property type="match status" value="1"/>
</dbReference>
<feature type="transmembrane region" description="Helical" evidence="7">
    <location>
        <begin position="321"/>
        <end position="341"/>
    </location>
</feature>
<keyword evidence="3 7" id="KW-0812">Transmembrane</keyword>
<dbReference type="Pfam" id="PF07690">
    <property type="entry name" value="MFS_1"/>
    <property type="match status" value="1"/>
</dbReference>
<dbReference type="PROSITE" id="PS50850">
    <property type="entry name" value="MFS"/>
    <property type="match status" value="1"/>
</dbReference>
<evidence type="ECO:0000256" key="7">
    <source>
        <dbReference type="SAM" id="Phobius"/>
    </source>
</evidence>
<gene>
    <name evidence="9" type="ORF">K7432_001203</name>
</gene>
<feature type="transmembrane region" description="Helical" evidence="7">
    <location>
        <begin position="14"/>
        <end position="36"/>
    </location>
</feature>
<sequence>MVRDFNFVEDESEIGYYAGYIASSFALAQVLTGIPWGIVSDRIGRRPVILLGFFGTFLGTFLFGFSKSLTWAIMTRSMCGLLNGNVGVIKSMVAEITDVTNQSVAFSLLPLMWGVGSIIGPILGGLLSQPAEQYPSLFGQWEFFHTYPYFLPCFVSSMISLFGLIVAYLYLEESLDTKVNESNPTEATPLLTEEGTSKVSNDSQTDPGILGVFTRETIPVIIGYMLLAFQTIITDEVIPIWAATTIAKGGLHFTTKQTGLFLSFCGIITPPIQWFLYPWLHSVFGPRKFLRLSMLILTPVHFLIPFVSYVAQKESDNTSQLVWVALLALLSMRVACNVFSFTNCNILVANSAPSRRVLGSLNGITQVGCSLVRAIGPTVGGSLWSWSLTHDYSFPFNFHLVFNFVALISFTSAIESFMLKDRTVQEEVVAEQDSE</sequence>
<organism evidence="9 10">
    <name type="scientific">Basidiobolus ranarum</name>
    <dbReference type="NCBI Taxonomy" id="34480"/>
    <lineage>
        <taxon>Eukaryota</taxon>
        <taxon>Fungi</taxon>
        <taxon>Fungi incertae sedis</taxon>
        <taxon>Zoopagomycota</taxon>
        <taxon>Entomophthoromycotina</taxon>
        <taxon>Basidiobolomycetes</taxon>
        <taxon>Basidiobolales</taxon>
        <taxon>Basidiobolaceae</taxon>
        <taxon>Basidiobolus</taxon>
    </lineage>
</organism>
<evidence type="ECO:0000256" key="2">
    <source>
        <dbReference type="ARBA" id="ARBA00022448"/>
    </source>
</evidence>